<dbReference type="AlphaFoldDB" id="A0A7W8QKY3"/>
<evidence type="ECO:0000256" key="3">
    <source>
        <dbReference type="SAM" id="Phobius"/>
    </source>
</evidence>
<accession>A0A7W8QKY3</accession>
<feature type="transmembrane region" description="Helical" evidence="3">
    <location>
        <begin position="16"/>
        <end position="35"/>
    </location>
</feature>
<sequence>MNRALRAEKGAGKVEYGALVLMVATLVVALVAFNLPADVRRLYEVGLCRITGDEDCGEPGSGGEQAGGGEGGSGGSGSDTEGGGSDGGEEEDDGGPEDSEEPSDDTDTIVYDPGAAQALLDAHKELADAKKAKEDAESEYAGLDKELMKELLDLMGVEDARKCLTEGDIVACLSTIVGFTPWGKGLKAIKKAPKIAKLFSRWRKLKKAKDASLKRLNKAKDGTRDAVGECKSGKPRRSAYGASAFDEPVVLSDGTELTLVYAAPAAGDGEKKPTLEELLAEADKPSKPTPSLEELLASTDGTVCANPDPGRGPDGKPGKLKLLHSEKNGTIREGSINHWKKQSTDDIVASLKSGADEPLTVTPDGTVVQGNHRIKVLMDRGYDVDSLPREIRRSDLPEDGFWE</sequence>
<feature type="region of interest" description="Disordered" evidence="2">
    <location>
        <begin position="54"/>
        <end position="110"/>
    </location>
</feature>
<feature type="compositionally biased region" description="Acidic residues" evidence="2">
    <location>
        <begin position="87"/>
        <end position="107"/>
    </location>
</feature>
<keyword evidence="3" id="KW-0812">Transmembrane</keyword>
<gene>
    <name evidence="4" type="ORF">HDA36_002451</name>
</gene>
<evidence type="ECO:0000313" key="4">
    <source>
        <dbReference type="EMBL" id="MBB5432367.1"/>
    </source>
</evidence>
<keyword evidence="5" id="KW-1185">Reference proteome</keyword>
<dbReference type="Proteomes" id="UP000572635">
    <property type="component" value="Unassembled WGS sequence"/>
</dbReference>
<keyword evidence="3" id="KW-1133">Transmembrane helix</keyword>
<reference evidence="4 5" key="1">
    <citation type="submission" date="2020-08" db="EMBL/GenBank/DDBJ databases">
        <title>Sequencing the genomes of 1000 actinobacteria strains.</title>
        <authorList>
            <person name="Klenk H.-P."/>
        </authorList>
    </citation>
    <scope>NUCLEOTIDE SEQUENCE [LARGE SCALE GENOMIC DNA]</scope>
    <source>
        <strain evidence="4 5">DSM 44551</strain>
    </source>
</reference>
<evidence type="ECO:0000256" key="1">
    <source>
        <dbReference type="SAM" id="Coils"/>
    </source>
</evidence>
<protein>
    <submittedName>
        <fullName evidence="4">Flp pilus assembly pilin Flp</fullName>
    </submittedName>
</protein>
<feature type="coiled-coil region" evidence="1">
    <location>
        <begin position="119"/>
        <end position="146"/>
    </location>
</feature>
<evidence type="ECO:0000313" key="5">
    <source>
        <dbReference type="Proteomes" id="UP000572635"/>
    </source>
</evidence>
<evidence type="ECO:0000256" key="2">
    <source>
        <dbReference type="SAM" id="MobiDB-lite"/>
    </source>
</evidence>
<organism evidence="4 5">
    <name type="scientific">Nocardiopsis composta</name>
    <dbReference type="NCBI Taxonomy" id="157465"/>
    <lineage>
        <taxon>Bacteria</taxon>
        <taxon>Bacillati</taxon>
        <taxon>Actinomycetota</taxon>
        <taxon>Actinomycetes</taxon>
        <taxon>Streptosporangiales</taxon>
        <taxon>Nocardiopsidaceae</taxon>
        <taxon>Nocardiopsis</taxon>
    </lineage>
</organism>
<proteinExistence type="predicted"/>
<name>A0A7W8QKY3_9ACTN</name>
<dbReference type="EMBL" id="JACHDB010000001">
    <property type="protein sequence ID" value="MBB5432367.1"/>
    <property type="molecule type" value="Genomic_DNA"/>
</dbReference>
<keyword evidence="3" id="KW-0472">Membrane</keyword>
<feature type="compositionally biased region" description="Gly residues" evidence="2">
    <location>
        <begin position="59"/>
        <end position="86"/>
    </location>
</feature>
<dbReference type="RefSeq" id="WP_184391943.1">
    <property type="nucleotide sequence ID" value="NZ_BAAAJD010000042.1"/>
</dbReference>
<comment type="caution">
    <text evidence="4">The sequence shown here is derived from an EMBL/GenBank/DDBJ whole genome shotgun (WGS) entry which is preliminary data.</text>
</comment>
<keyword evidence="1" id="KW-0175">Coiled coil</keyword>